<comment type="similarity">
    <text evidence="2">Belongs to the bacterial solute-binding protein SsuA/TauA family.</text>
</comment>
<dbReference type="EMBL" id="SNXZ01000002">
    <property type="protein sequence ID" value="TDQ01511.1"/>
    <property type="molecule type" value="Genomic_DNA"/>
</dbReference>
<dbReference type="Pfam" id="PF09084">
    <property type="entry name" value="NMT1"/>
    <property type="match status" value="1"/>
</dbReference>
<evidence type="ECO:0000256" key="2">
    <source>
        <dbReference type="ARBA" id="ARBA00010742"/>
    </source>
</evidence>
<evidence type="ECO:0000313" key="6">
    <source>
        <dbReference type="EMBL" id="TDQ01511.1"/>
    </source>
</evidence>
<keyword evidence="3 4" id="KW-0732">Signal</keyword>
<dbReference type="Gene3D" id="3.40.190.10">
    <property type="entry name" value="Periplasmic binding protein-like II"/>
    <property type="match status" value="2"/>
</dbReference>
<evidence type="ECO:0000256" key="4">
    <source>
        <dbReference type="SAM" id="SignalP"/>
    </source>
</evidence>
<evidence type="ECO:0000313" key="7">
    <source>
        <dbReference type="Proteomes" id="UP000295444"/>
    </source>
</evidence>
<proteinExistence type="inferred from homology"/>
<dbReference type="PROSITE" id="PS51257">
    <property type="entry name" value="PROKAR_LIPOPROTEIN"/>
    <property type="match status" value="1"/>
</dbReference>
<dbReference type="OrthoDB" id="5348911at2"/>
<dbReference type="RefSeq" id="WP_133850084.1">
    <property type="nucleotide sequence ID" value="NZ_SNXZ01000002.1"/>
</dbReference>
<accession>A0A4V3CZY8</accession>
<comment type="caution">
    <text evidence="6">The sequence shown here is derived from an EMBL/GenBank/DDBJ whole genome shotgun (WGS) entry which is preliminary data.</text>
</comment>
<dbReference type="GO" id="GO:0042597">
    <property type="term" value="C:periplasmic space"/>
    <property type="evidence" value="ECO:0007669"/>
    <property type="project" value="UniProtKB-SubCell"/>
</dbReference>
<dbReference type="GO" id="GO:0042918">
    <property type="term" value="P:alkanesulfonate transmembrane transport"/>
    <property type="evidence" value="ECO:0007669"/>
    <property type="project" value="TreeGrafter"/>
</dbReference>
<sequence length="326" mass="34965">MNRKLFTSVAAAALGLTVLSGCAQNAGTKVDADASGKLPLKIGYTAPGAGYADLYVAADYGIFAKHGLNVQLVRLNDSSQLVASLSSNSVQVGVGVAQDTAAAIMKGTDLRYVAMSEPHYNLEMWASPDIKTVQDLKGKKVAITSPGSESDFGLTDVMERNGMKRGDVQGVYVKGIPAEVAALESGAVSAILTQPPQGAQTKEKGAHLLASLADMQFPLGAYTVQGKYLNVNRDVVKRFVQAEAEALQFLRTHEKETEASIIKYTGVKNPELAKYAYDFFLKVWSQTPQVDEKVIRQAFEEAAQNNHTQAPQDITKYIDNSMLAAA</sequence>
<gene>
    <name evidence="6" type="ORF">EV186_1021380</name>
</gene>
<feature type="domain" description="SsuA/THI5-like" evidence="5">
    <location>
        <begin position="52"/>
        <end position="255"/>
    </location>
</feature>
<evidence type="ECO:0000259" key="5">
    <source>
        <dbReference type="Pfam" id="PF09084"/>
    </source>
</evidence>
<dbReference type="AlphaFoldDB" id="A0A4V3CZY8"/>
<evidence type="ECO:0000256" key="1">
    <source>
        <dbReference type="ARBA" id="ARBA00004418"/>
    </source>
</evidence>
<keyword evidence="7" id="KW-1185">Reference proteome</keyword>
<dbReference type="InterPro" id="IPR015168">
    <property type="entry name" value="SsuA/THI5"/>
</dbReference>
<dbReference type="PANTHER" id="PTHR30024">
    <property type="entry name" value="ALIPHATIC SULFONATES-BINDING PROTEIN-RELATED"/>
    <property type="match status" value="1"/>
</dbReference>
<name>A0A4V3CZY8_LABRH</name>
<feature type="signal peptide" evidence="4">
    <location>
        <begin position="1"/>
        <end position="25"/>
    </location>
</feature>
<protein>
    <submittedName>
        <fullName evidence="6">NitT/TauT family transport system substrate-binding protein</fullName>
    </submittedName>
</protein>
<dbReference type="Proteomes" id="UP000295444">
    <property type="component" value="Unassembled WGS sequence"/>
</dbReference>
<organism evidence="6 7">
    <name type="scientific">Labedaea rhizosphaerae</name>
    <dbReference type="NCBI Taxonomy" id="598644"/>
    <lineage>
        <taxon>Bacteria</taxon>
        <taxon>Bacillati</taxon>
        <taxon>Actinomycetota</taxon>
        <taxon>Actinomycetes</taxon>
        <taxon>Pseudonocardiales</taxon>
        <taxon>Pseudonocardiaceae</taxon>
        <taxon>Labedaea</taxon>
    </lineage>
</organism>
<comment type="subcellular location">
    <subcellularLocation>
        <location evidence="1">Periplasm</location>
    </subcellularLocation>
</comment>
<dbReference type="SUPFAM" id="SSF53850">
    <property type="entry name" value="Periplasmic binding protein-like II"/>
    <property type="match status" value="1"/>
</dbReference>
<feature type="chain" id="PRO_5020636217" evidence="4">
    <location>
        <begin position="26"/>
        <end position="326"/>
    </location>
</feature>
<dbReference type="PANTHER" id="PTHR30024:SF47">
    <property type="entry name" value="TAURINE-BINDING PERIPLASMIC PROTEIN"/>
    <property type="match status" value="1"/>
</dbReference>
<reference evidence="6 7" key="1">
    <citation type="submission" date="2019-03" db="EMBL/GenBank/DDBJ databases">
        <title>Genomic Encyclopedia of Type Strains, Phase IV (KMG-IV): sequencing the most valuable type-strain genomes for metagenomic binning, comparative biology and taxonomic classification.</title>
        <authorList>
            <person name="Goeker M."/>
        </authorList>
    </citation>
    <scope>NUCLEOTIDE SEQUENCE [LARGE SCALE GENOMIC DNA]</scope>
    <source>
        <strain evidence="6 7">DSM 45361</strain>
    </source>
</reference>
<evidence type="ECO:0000256" key="3">
    <source>
        <dbReference type="ARBA" id="ARBA00022729"/>
    </source>
</evidence>